<dbReference type="STRING" id="54914.AV540_22705"/>
<keyword evidence="4" id="KW-0547">Nucleotide-binding</keyword>
<evidence type="ECO:0000256" key="2">
    <source>
        <dbReference type="ARBA" id="ARBA00022448"/>
    </source>
</evidence>
<dbReference type="InterPro" id="IPR011527">
    <property type="entry name" value="ABC1_TM_dom"/>
</dbReference>
<evidence type="ECO:0000256" key="7">
    <source>
        <dbReference type="ARBA" id="ARBA00023136"/>
    </source>
</evidence>
<evidence type="ECO:0000256" key="4">
    <source>
        <dbReference type="ARBA" id="ARBA00022741"/>
    </source>
</evidence>
<evidence type="ECO:0000259" key="9">
    <source>
        <dbReference type="PROSITE" id="PS50929"/>
    </source>
</evidence>
<dbReference type="EMBL" id="BJMH01000029">
    <property type="protein sequence ID" value="GEB34859.1"/>
    <property type="molecule type" value="Genomic_DNA"/>
</dbReference>
<dbReference type="GO" id="GO:0005886">
    <property type="term" value="C:plasma membrane"/>
    <property type="evidence" value="ECO:0007669"/>
    <property type="project" value="UniProtKB-SubCell"/>
</dbReference>
<evidence type="ECO:0000256" key="5">
    <source>
        <dbReference type="ARBA" id="ARBA00022840"/>
    </source>
</evidence>
<dbReference type="InterPro" id="IPR027417">
    <property type="entry name" value="P-loop_NTPase"/>
</dbReference>
<dbReference type="PANTHER" id="PTHR43394:SF1">
    <property type="entry name" value="ATP-BINDING CASSETTE SUB-FAMILY B MEMBER 10, MITOCHONDRIAL"/>
    <property type="match status" value="1"/>
</dbReference>
<gene>
    <name evidence="10" type="ORF">BPA01_44390</name>
</gene>
<dbReference type="InterPro" id="IPR017871">
    <property type="entry name" value="ABC_transporter-like_CS"/>
</dbReference>
<dbReference type="PROSITE" id="PS00211">
    <property type="entry name" value="ABC_TRANSPORTER_1"/>
    <property type="match status" value="1"/>
</dbReference>
<evidence type="ECO:0000313" key="10">
    <source>
        <dbReference type="EMBL" id="GEB34859.1"/>
    </source>
</evidence>
<dbReference type="Pfam" id="PF00005">
    <property type="entry name" value="ABC_tran"/>
    <property type="match status" value="1"/>
</dbReference>
<dbReference type="Gene3D" id="1.20.1560.10">
    <property type="entry name" value="ABC transporter type 1, transmembrane domain"/>
    <property type="match status" value="1"/>
</dbReference>
<comment type="caution">
    <text evidence="10">The sequence shown here is derived from an EMBL/GenBank/DDBJ whole genome shotgun (WGS) entry which is preliminary data.</text>
</comment>
<accession>A0A4Y3PUP2</accession>
<dbReference type="RefSeq" id="WP_122966495.1">
    <property type="nucleotide sequence ID" value="NZ_BJMH01000029.1"/>
</dbReference>
<proteinExistence type="predicted"/>
<dbReference type="Gene3D" id="3.40.50.300">
    <property type="entry name" value="P-loop containing nucleotide triphosphate hydrolases"/>
    <property type="match status" value="1"/>
</dbReference>
<evidence type="ECO:0000259" key="8">
    <source>
        <dbReference type="PROSITE" id="PS50893"/>
    </source>
</evidence>
<dbReference type="SUPFAM" id="SSF52540">
    <property type="entry name" value="P-loop containing nucleoside triphosphate hydrolases"/>
    <property type="match status" value="1"/>
</dbReference>
<evidence type="ECO:0000256" key="6">
    <source>
        <dbReference type="ARBA" id="ARBA00022989"/>
    </source>
</evidence>
<dbReference type="GO" id="GO:0005524">
    <property type="term" value="F:ATP binding"/>
    <property type="evidence" value="ECO:0007669"/>
    <property type="project" value="UniProtKB-KW"/>
</dbReference>
<dbReference type="PANTHER" id="PTHR43394">
    <property type="entry name" value="ATP-DEPENDENT PERMEASE MDL1, MITOCHONDRIAL"/>
    <property type="match status" value="1"/>
</dbReference>
<keyword evidence="2" id="KW-0813">Transport</keyword>
<feature type="domain" description="ABC transmembrane type-1" evidence="9">
    <location>
        <begin position="33"/>
        <end position="312"/>
    </location>
</feature>
<dbReference type="PROSITE" id="PS50893">
    <property type="entry name" value="ABC_TRANSPORTER_2"/>
    <property type="match status" value="1"/>
</dbReference>
<dbReference type="AlphaFoldDB" id="A0A4Y3PUP2"/>
<name>A0A4Y3PUP2_BREPA</name>
<keyword evidence="6" id="KW-1133">Transmembrane helix</keyword>
<dbReference type="InterPro" id="IPR039421">
    <property type="entry name" value="Type_1_exporter"/>
</dbReference>
<evidence type="ECO:0000256" key="1">
    <source>
        <dbReference type="ARBA" id="ARBA00004651"/>
    </source>
</evidence>
<dbReference type="GO" id="GO:0016887">
    <property type="term" value="F:ATP hydrolysis activity"/>
    <property type="evidence" value="ECO:0007669"/>
    <property type="project" value="InterPro"/>
</dbReference>
<evidence type="ECO:0000256" key="3">
    <source>
        <dbReference type="ARBA" id="ARBA00022692"/>
    </source>
</evidence>
<dbReference type="InterPro" id="IPR003593">
    <property type="entry name" value="AAA+_ATPase"/>
</dbReference>
<dbReference type="SMART" id="SM00382">
    <property type="entry name" value="AAA"/>
    <property type="match status" value="1"/>
</dbReference>
<keyword evidence="11" id="KW-1185">Reference proteome</keyword>
<dbReference type="Pfam" id="PF00664">
    <property type="entry name" value="ABC_membrane"/>
    <property type="match status" value="1"/>
</dbReference>
<protein>
    <submittedName>
        <fullName evidence="10">ABC transporter ATP-binding protein</fullName>
    </submittedName>
</protein>
<reference evidence="10 11" key="1">
    <citation type="submission" date="2019-06" db="EMBL/GenBank/DDBJ databases">
        <title>Whole genome shotgun sequence of Brevibacillus parabrevis NBRC 12334.</title>
        <authorList>
            <person name="Hosoyama A."/>
            <person name="Uohara A."/>
            <person name="Ohji S."/>
            <person name="Ichikawa N."/>
        </authorList>
    </citation>
    <scope>NUCLEOTIDE SEQUENCE [LARGE SCALE GENOMIC DNA]</scope>
    <source>
        <strain evidence="10 11">NBRC 12334</strain>
    </source>
</reference>
<dbReference type="InterPro" id="IPR003439">
    <property type="entry name" value="ABC_transporter-like_ATP-bd"/>
</dbReference>
<keyword evidence="7" id="KW-0472">Membrane</keyword>
<evidence type="ECO:0000313" key="11">
    <source>
        <dbReference type="Proteomes" id="UP000316882"/>
    </source>
</evidence>
<dbReference type="Proteomes" id="UP000316882">
    <property type="component" value="Unassembled WGS sequence"/>
</dbReference>
<dbReference type="InterPro" id="IPR036640">
    <property type="entry name" value="ABC1_TM_sf"/>
</dbReference>
<dbReference type="FunFam" id="3.40.50.300:FF:000287">
    <property type="entry name" value="Multidrug ABC transporter ATP-binding protein"/>
    <property type="match status" value="1"/>
</dbReference>
<feature type="domain" description="ABC transporter" evidence="8">
    <location>
        <begin position="345"/>
        <end position="580"/>
    </location>
</feature>
<sequence>MIVTKQDPQTRKRKNAVFGWVLSFVKPYRNWVVICILASLLVAVADILMGVLIQRMVEHTNDFDKLLHIALIIFCLTIVGFLAKYFITYSAARFSARAMRDLKNKMAAHLEKVPMSTMDQYHSGDLVSRLTSDAQILQSFLQQHFFQLFYLPVVFAGALTLLLSINWKLIIFSVAILPIAIVITGRMSRPLQTYAERMQEHLGQANTVAQDTLSGIHMVKAFQLEDVMYRKYAAGMKQVLKNGILAEKKRAWMTAPGILLFSAPILFFVAYGGYLIQTGELSLGSLVIFSYLLHFIIEPLSLAPVLFAQVQETSGAAKRLQDIFLQPVEENGRTAIPIDPAAVPVEFENVSFAYEKTKILENVSFVLPPNKTVALVGASGSGKSTILKLLCGFYRIEPGNGCMRVFGHSLNDWNTAEMRHYLSLVSQDTTLFPVSIAENISYGRVHATRDEIIAAAKAANAHDFILELPQGYETKVGERGSRLSGGQKQRIAIARALLKDAPILLLDEPTSALDTESEALVQEALENVMRNRTVLVIAHRLSTIKDADEVLVLEQGQIVERGTHYELLAQGGVYTRLYQKQFATDEQRALAAEGV</sequence>
<dbReference type="GO" id="GO:0015421">
    <property type="term" value="F:ABC-type oligopeptide transporter activity"/>
    <property type="evidence" value="ECO:0007669"/>
    <property type="project" value="TreeGrafter"/>
</dbReference>
<keyword evidence="3" id="KW-0812">Transmembrane</keyword>
<organism evidence="10 11">
    <name type="scientific">Brevibacillus parabrevis</name>
    <dbReference type="NCBI Taxonomy" id="54914"/>
    <lineage>
        <taxon>Bacteria</taxon>
        <taxon>Bacillati</taxon>
        <taxon>Bacillota</taxon>
        <taxon>Bacilli</taxon>
        <taxon>Bacillales</taxon>
        <taxon>Paenibacillaceae</taxon>
        <taxon>Brevibacillus</taxon>
    </lineage>
</organism>
<dbReference type="CDD" id="cd18552">
    <property type="entry name" value="ABC_6TM_MsbA_like"/>
    <property type="match status" value="1"/>
</dbReference>
<dbReference type="SUPFAM" id="SSF90123">
    <property type="entry name" value="ABC transporter transmembrane region"/>
    <property type="match status" value="1"/>
</dbReference>
<comment type="subcellular location">
    <subcellularLocation>
        <location evidence="1">Cell membrane</location>
        <topology evidence="1">Multi-pass membrane protein</topology>
    </subcellularLocation>
</comment>
<keyword evidence="5 10" id="KW-0067">ATP-binding</keyword>
<dbReference type="PROSITE" id="PS50929">
    <property type="entry name" value="ABC_TM1F"/>
    <property type="match status" value="1"/>
</dbReference>